<dbReference type="EMBL" id="CAJVCH010548310">
    <property type="protein sequence ID" value="CAG7828675.1"/>
    <property type="molecule type" value="Genomic_DNA"/>
</dbReference>
<dbReference type="InterPro" id="IPR007722">
    <property type="entry name" value="DCP2_BoxA"/>
</dbReference>
<evidence type="ECO:0000313" key="2">
    <source>
        <dbReference type="EMBL" id="CAG7828675.1"/>
    </source>
</evidence>
<dbReference type="GO" id="GO:0003723">
    <property type="term" value="F:RNA binding"/>
    <property type="evidence" value="ECO:0007669"/>
    <property type="project" value="InterPro"/>
</dbReference>
<dbReference type="InterPro" id="IPR000086">
    <property type="entry name" value="NUDIX_hydrolase_dom"/>
</dbReference>
<reference evidence="2" key="1">
    <citation type="submission" date="2021-06" db="EMBL/GenBank/DDBJ databases">
        <authorList>
            <person name="Hodson N. C."/>
            <person name="Mongue J. A."/>
            <person name="Jaron S. K."/>
        </authorList>
    </citation>
    <scope>NUCLEOTIDE SEQUENCE</scope>
</reference>
<comment type="caution">
    <text evidence="2">The sequence shown here is derived from an EMBL/GenBank/DDBJ whole genome shotgun (WGS) entry which is preliminary data.</text>
</comment>
<dbReference type="Proteomes" id="UP000708208">
    <property type="component" value="Unassembled WGS sequence"/>
</dbReference>
<protein>
    <recommendedName>
        <fullName evidence="1">Nudix hydrolase domain-containing protein</fullName>
    </recommendedName>
</protein>
<evidence type="ECO:0000259" key="1">
    <source>
        <dbReference type="PROSITE" id="PS51462"/>
    </source>
</evidence>
<dbReference type="OrthoDB" id="18996at2759"/>
<dbReference type="GO" id="GO:0000932">
    <property type="term" value="C:P-body"/>
    <property type="evidence" value="ECO:0007669"/>
    <property type="project" value="TreeGrafter"/>
</dbReference>
<dbReference type="PANTHER" id="PTHR23114">
    <property type="entry name" value="M7GPPPN-MRNA HYDROLASE"/>
    <property type="match status" value="1"/>
</dbReference>
<dbReference type="PROSITE" id="PS51462">
    <property type="entry name" value="NUDIX"/>
    <property type="match status" value="1"/>
</dbReference>
<feature type="non-terminal residue" evidence="2">
    <location>
        <position position="122"/>
    </location>
</feature>
<keyword evidence="3" id="KW-1185">Reference proteome</keyword>
<feature type="non-terminal residue" evidence="2">
    <location>
        <position position="1"/>
    </location>
</feature>
<organism evidence="2 3">
    <name type="scientific">Allacma fusca</name>
    <dbReference type="NCBI Taxonomy" id="39272"/>
    <lineage>
        <taxon>Eukaryota</taxon>
        <taxon>Metazoa</taxon>
        <taxon>Ecdysozoa</taxon>
        <taxon>Arthropoda</taxon>
        <taxon>Hexapoda</taxon>
        <taxon>Collembola</taxon>
        <taxon>Symphypleona</taxon>
        <taxon>Sminthuridae</taxon>
        <taxon>Allacma</taxon>
    </lineage>
</organism>
<gene>
    <name evidence="2" type="ORF">AFUS01_LOCUS38584</name>
</gene>
<feature type="domain" description="Nudix hydrolase" evidence="1">
    <location>
        <begin position="72"/>
        <end position="122"/>
    </location>
</feature>
<sequence>VHPLIKQLQVQQLEIPSEILDELISRFVMNIPEEERQDATRVCFQVELAHWFFVDNYCGEDRSEFWKQLGHIQFLPFTTLIFQRTPYLQREVVLVQGFGGQWGFPKGKINKDEDPADCAARE</sequence>
<proteinExistence type="predicted"/>
<accession>A0A8J2Q0D2</accession>
<dbReference type="AlphaFoldDB" id="A0A8J2Q0D2"/>
<name>A0A8J2Q0D2_9HEXA</name>
<dbReference type="GO" id="GO:0000290">
    <property type="term" value="P:deadenylation-dependent decapping of nuclear-transcribed mRNA"/>
    <property type="evidence" value="ECO:0007669"/>
    <property type="project" value="TreeGrafter"/>
</dbReference>
<dbReference type="SMART" id="SM01125">
    <property type="entry name" value="DCP2"/>
    <property type="match status" value="1"/>
</dbReference>
<dbReference type="Pfam" id="PF05026">
    <property type="entry name" value="DCP2"/>
    <property type="match status" value="1"/>
</dbReference>
<dbReference type="PANTHER" id="PTHR23114:SF17">
    <property type="entry name" value="M7GPPPN-MRNA HYDROLASE"/>
    <property type="match status" value="1"/>
</dbReference>
<evidence type="ECO:0000313" key="3">
    <source>
        <dbReference type="Proteomes" id="UP000708208"/>
    </source>
</evidence>